<evidence type="ECO:0000313" key="2">
    <source>
        <dbReference type="Proteomes" id="UP000253606"/>
    </source>
</evidence>
<name>A0A2Z5FWS6_9BACT</name>
<sequence>MTRHVWTCRGRLTSFSSSCTPRSDTTEQKRAFFKHVANGLHDRLGVRREDVFINIVIEADENWSFGKGQPWI</sequence>
<dbReference type="SUPFAM" id="SSF55331">
    <property type="entry name" value="Tautomerase/MIF"/>
    <property type="match status" value="1"/>
</dbReference>
<protein>
    <recommendedName>
        <fullName evidence="3">Tautomerase</fullName>
    </recommendedName>
</protein>
<dbReference type="KEGG" id="abas:ACPOL_1872"/>
<dbReference type="EMBL" id="CP030840">
    <property type="protein sequence ID" value="AXC11212.1"/>
    <property type="molecule type" value="Genomic_DNA"/>
</dbReference>
<gene>
    <name evidence="1" type="ORF">ACPOL_1872</name>
</gene>
<reference evidence="1 2" key="1">
    <citation type="journal article" date="2018" name="Front. Microbiol.">
        <title>Hydrolytic Capabilities as a Key to Environmental Success: Chitinolytic and Cellulolytic Acidobacteria From Acidic Sub-arctic Soils and Boreal Peatlands.</title>
        <authorList>
            <person name="Belova S.E."/>
            <person name="Ravin N.V."/>
            <person name="Pankratov T.A."/>
            <person name="Rakitin A.L."/>
            <person name="Ivanova A.A."/>
            <person name="Beletsky A.V."/>
            <person name="Mardanov A.V."/>
            <person name="Sinninghe Damste J.S."/>
            <person name="Dedysh S.N."/>
        </authorList>
    </citation>
    <scope>NUCLEOTIDE SEQUENCE [LARGE SCALE GENOMIC DNA]</scope>
    <source>
        <strain evidence="1 2">SBC82</strain>
    </source>
</reference>
<dbReference type="InterPro" id="IPR014347">
    <property type="entry name" value="Tautomerase/MIF_sf"/>
</dbReference>
<dbReference type="Proteomes" id="UP000253606">
    <property type="component" value="Chromosome"/>
</dbReference>
<dbReference type="Gene3D" id="3.30.429.10">
    <property type="entry name" value="Macrophage Migration Inhibitory Factor"/>
    <property type="match status" value="1"/>
</dbReference>
<dbReference type="AlphaFoldDB" id="A0A2Z5FWS6"/>
<evidence type="ECO:0008006" key="3">
    <source>
        <dbReference type="Google" id="ProtNLM"/>
    </source>
</evidence>
<organism evidence="1 2">
    <name type="scientific">Acidisarcina polymorpha</name>
    <dbReference type="NCBI Taxonomy" id="2211140"/>
    <lineage>
        <taxon>Bacteria</taxon>
        <taxon>Pseudomonadati</taxon>
        <taxon>Acidobacteriota</taxon>
        <taxon>Terriglobia</taxon>
        <taxon>Terriglobales</taxon>
        <taxon>Acidobacteriaceae</taxon>
        <taxon>Acidisarcina</taxon>
    </lineage>
</organism>
<keyword evidence="2" id="KW-1185">Reference proteome</keyword>
<dbReference type="Pfam" id="PF14552">
    <property type="entry name" value="Tautomerase_2"/>
    <property type="match status" value="1"/>
</dbReference>
<accession>A0A2Z5FWS6</accession>
<dbReference type="InterPro" id="IPR037479">
    <property type="entry name" value="Tauto_MSAD"/>
</dbReference>
<evidence type="ECO:0000313" key="1">
    <source>
        <dbReference type="EMBL" id="AXC11212.1"/>
    </source>
</evidence>
<proteinExistence type="predicted"/>